<dbReference type="AlphaFoldDB" id="A0A9X1YMU2"/>
<dbReference type="SUPFAM" id="SSF52266">
    <property type="entry name" value="SGNH hydrolase"/>
    <property type="match status" value="1"/>
</dbReference>
<dbReference type="InterPro" id="IPR036514">
    <property type="entry name" value="SGNH_hydro_sf"/>
</dbReference>
<organism evidence="1 2">
    <name type="scientific">Scleromatobacter humisilvae</name>
    <dbReference type="NCBI Taxonomy" id="2897159"/>
    <lineage>
        <taxon>Bacteria</taxon>
        <taxon>Pseudomonadati</taxon>
        <taxon>Pseudomonadota</taxon>
        <taxon>Betaproteobacteria</taxon>
        <taxon>Burkholderiales</taxon>
        <taxon>Sphaerotilaceae</taxon>
        <taxon>Scleromatobacter</taxon>
    </lineage>
</organism>
<dbReference type="PANTHER" id="PTHR43784">
    <property type="entry name" value="GDSL-LIKE LIPASE/ACYLHYDROLASE, PUTATIVE (AFU_ORTHOLOGUE AFUA_2G00820)-RELATED"/>
    <property type="match status" value="1"/>
</dbReference>
<sequence>MDKPARHSTSSFAIALVGAALMLAALWPARARADEHWVGTWATAAQPAFPGPVANDAGRTLRLVVHVSIGGGRVRVRLSNTYGRTPLRLDAAHVARRSRGADIDPASDRALSFGGRPGVVIAPGASVTSDAVALDVPALSDLAISLHSTAPLVADTTHALAQQTSYVTRDRVDATGAAHFPPARTIDDWPFLTGVDVAAADATAIVAFGDSWIDGDGSTPGANTRLTDALAARLQRAGGACPRVAVLNEGLIGNRLLRDSPAHRQPRSPDFGSALGESGLARFDRDVLQQPGANAVIIHLGTNDLGLAAGVAPAGDLPTVDALAAGYRELAARAHRAGLRAIGTTLTPVEGVVVLPGYDTPAKEALRQGINAWIRTAGAFDAVIDFDAIVHDPAHPARLLARLASADHLHGNDTGYAAVAAAVPLDFCAR</sequence>
<dbReference type="Gene3D" id="3.40.50.1110">
    <property type="entry name" value="SGNH hydrolase"/>
    <property type="match status" value="1"/>
</dbReference>
<reference evidence="1" key="1">
    <citation type="submission" date="2021-11" db="EMBL/GenBank/DDBJ databases">
        <title>BS-T2-15 a new species belonging to the Comamonadaceae family isolated from the soil of a French oak forest.</title>
        <authorList>
            <person name="Mieszkin S."/>
            <person name="Alain K."/>
        </authorList>
    </citation>
    <scope>NUCLEOTIDE SEQUENCE</scope>
    <source>
        <strain evidence="1">BS-T2-15</strain>
    </source>
</reference>
<name>A0A9X1YMU2_9BURK</name>
<proteinExistence type="predicted"/>
<dbReference type="RefSeq" id="WP_275680456.1">
    <property type="nucleotide sequence ID" value="NZ_JAJLJH010000001.1"/>
</dbReference>
<dbReference type="InterPro" id="IPR053140">
    <property type="entry name" value="GDSL_Rv0518-like"/>
</dbReference>
<accession>A0A9X1YMU2</accession>
<dbReference type="PANTHER" id="PTHR43784:SF2">
    <property type="entry name" value="GDSL-LIKE LIPASE_ACYLHYDROLASE, PUTATIVE (AFU_ORTHOLOGUE AFUA_2G00820)-RELATED"/>
    <property type="match status" value="1"/>
</dbReference>
<evidence type="ECO:0000313" key="2">
    <source>
        <dbReference type="Proteomes" id="UP001139353"/>
    </source>
</evidence>
<evidence type="ECO:0000313" key="1">
    <source>
        <dbReference type="EMBL" id="MCK9684426.1"/>
    </source>
</evidence>
<dbReference type="Pfam" id="PF00657">
    <property type="entry name" value="Lipase_GDSL"/>
    <property type="match status" value="1"/>
</dbReference>
<dbReference type="InterPro" id="IPR001087">
    <property type="entry name" value="GDSL"/>
</dbReference>
<dbReference type="CDD" id="cd01830">
    <property type="entry name" value="XynE_like"/>
    <property type="match status" value="1"/>
</dbReference>
<keyword evidence="1" id="KW-0378">Hydrolase</keyword>
<comment type="caution">
    <text evidence="1">The sequence shown here is derived from an EMBL/GenBank/DDBJ whole genome shotgun (WGS) entry which is preliminary data.</text>
</comment>
<dbReference type="EMBL" id="JAJLJH010000001">
    <property type="protein sequence ID" value="MCK9684426.1"/>
    <property type="molecule type" value="Genomic_DNA"/>
</dbReference>
<dbReference type="GO" id="GO:0016788">
    <property type="term" value="F:hydrolase activity, acting on ester bonds"/>
    <property type="evidence" value="ECO:0007669"/>
    <property type="project" value="InterPro"/>
</dbReference>
<protein>
    <submittedName>
        <fullName evidence="1">SGNH/GDSL hydrolase family protein</fullName>
    </submittedName>
</protein>
<keyword evidence="2" id="KW-1185">Reference proteome</keyword>
<gene>
    <name evidence="1" type="ORF">LPC04_01745</name>
</gene>
<dbReference type="Proteomes" id="UP001139353">
    <property type="component" value="Unassembled WGS sequence"/>
</dbReference>